<accession>A0AB34PC83</accession>
<feature type="transmembrane region" description="Helical" evidence="2">
    <location>
        <begin position="104"/>
        <end position="124"/>
    </location>
</feature>
<protein>
    <recommendedName>
        <fullName evidence="5">Transmembrane protein</fullName>
    </recommendedName>
</protein>
<sequence>MVEPVTPKSRPTGDQRPPASTRWPADSPLDPSVERFRGAAVYQVWRRGQDWTAVAEGVQWSAALAPRGWALRYRHWPLLTGGMLLATIAVGVALAGAAPWVAGGWAALLVAELALRVVAGLQAGRWRNQALQRSGWQAVSRLRAISVNDALTTAQIRAGRAQR</sequence>
<dbReference type="AlphaFoldDB" id="A0AB34PC83"/>
<proteinExistence type="predicted"/>
<comment type="caution">
    <text evidence="3">The sequence shown here is derived from an EMBL/GenBank/DDBJ whole genome shotgun (WGS) entry which is preliminary data.</text>
</comment>
<evidence type="ECO:0008006" key="5">
    <source>
        <dbReference type="Google" id="ProtNLM"/>
    </source>
</evidence>
<name>A0AB34PC83_9XANT</name>
<feature type="transmembrane region" description="Helical" evidence="2">
    <location>
        <begin position="76"/>
        <end position="98"/>
    </location>
</feature>
<keyword evidence="2" id="KW-0812">Transmembrane</keyword>
<keyword evidence="2" id="KW-0472">Membrane</keyword>
<evidence type="ECO:0000256" key="1">
    <source>
        <dbReference type="SAM" id="MobiDB-lite"/>
    </source>
</evidence>
<gene>
    <name evidence="3" type="ORF">NC00_02860</name>
</gene>
<evidence type="ECO:0000313" key="4">
    <source>
        <dbReference type="Proteomes" id="UP000029879"/>
    </source>
</evidence>
<organism evidence="3 4">
    <name type="scientific">Xanthomonas cannabis pv. phaseoli</name>
    <dbReference type="NCBI Taxonomy" id="1885902"/>
    <lineage>
        <taxon>Bacteria</taxon>
        <taxon>Pseudomonadati</taxon>
        <taxon>Pseudomonadota</taxon>
        <taxon>Gammaproteobacteria</taxon>
        <taxon>Lysobacterales</taxon>
        <taxon>Lysobacteraceae</taxon>
        <taxon>Xanthomonas</taxon>
    </lineage>
</organism>
<feature type="region of interest" description="Disordered" evidence="1">
    <location>
        <begin position="1"/>
        <end position="30"/>
    </location>
</feature>
<reference evidence="3 4" key="1">
    <citation type="submission" date="2014-10" db="EMBL/GenBank/DDBJ databases">
        <title>Genome sequence of a Xanthomonas strain that is pathogenic on beans.</title>
        <authorList>
            <person name="Aritua V."/>
            <person name="Sapp M."/>
            <person name="Harrison J."/>
            <person name="Smith J."/>
            <person name="Studholme D."/>
        </authorList>
    </citation>
    <scope>NUCLEOTIDE SEQUENCE [LARGE SCALE GENOMIC DNA]</scope>
    <source>
        <strain evidence="3 4">Nyagatare</strain>
    </source>
</reference>
<dbReference type="EMBL" id="JRQI01000007">
    <property type="protein sequence ID" value="KGK59287.1"/>
    <property type="molecule type" value="Genomic_DNA"/>
</dbReference>
<evidence type="ECO:0000256" key="2">
    <source>
        <dbReference type="SAM" id="Phobius"/>
    </source>
</evidence>
<dbReference type="RefSeq" id="WP_047693379.1">
    <property type="nucleotide sequence ID" value="NZ_KN265462.1"/>
</dbReference>
<dbReference type="Proteomes" id="UP000029879">
    <property type="component" value="Unassembled WGS sequence"/>
</dbReference>
<evidence type="ECO:0000313" key="3">
    <source>
        <dbReference type="EMBL" id="KGK59287.1"/>
    </source>
</evidence>
<keyword evidence="2" id="KW-1133">Transmembrane helix</keyword>